<dbReference type="STRING" id="88036.D8SES1"/>
<keyword evidence="1" id="KW-0653">Protein transport</keyword>
<accession>D8SES1</accession>
<dbReference type="PROSITE" id="PS50969">
    <property type="entry name" value="FCP1"/>
    <property type="match status" value="1"/>
</dbReference>
<evidence type="ECO:0000313" key="4">
    <source>
        <dbReference type="Proteomes" id="UP000001514"/>
    </source>
</evidence>
<dbReference type="AlphaFoldDB" id="D8SES1"/>
<comment type="similarity">
    <text evidence="1">Belongs to the TIM50 family.</text>
</comment>
<reference evidence="3 4" key="1">
    <citation type="journal article" date="2011" name="Science">
        <title>The Selaginella genome identifies genetic changes associated with the evolution of vascular plants.</title>
        <authorList>
            <person name="Banks J.A."/>
            <person name="Nishiyama T."/>
            <person name="Hasebe M."/>
            <person name="Bowman J.L."/>
            <person name="Gribskov M."/>
            <person name="dePamphilis C."/>
            <person name="Albert V.A."/>
            <person name="Aono N."/>
            <person name="Aoyama T."/>
            <person name="Ambrose B.A."/>
            <person name="Ashton N.W."/>
            <person name="Axtell M.J."/>
            <person name="Barker E."/>
            <person name="Barker M.S."/>
            <person name="Bennetzen J.L."/>
            <person name="Bonawitz N.D."/>
            <person name="Chapple C."/>
            <person name="Cheng C."/>
            <person name="Correa L.G."/>
            <person name="Dacre M."/>
            <person name="DeBarry J."/>
            <person name="Dreyer I."/>
            <person name="Elias M."/>
            <person name="Engstrom E.M."/>
            <person name="Estelle M."/>
            <person name="Feng L."/>
            <person name="Finet C."/>
            <person name="Floyd S.K."/>
            <person name="Frommer W.B."/>
            <person name="Fujita T."/>
            <person name="Gramzow L."/>
            <person name="Gutensohn M."/>
            <person name="Harholt J."/>
            <person name="Hattori M."/>
            <person name="Heyl A."/>
            <person name="Hirai T."/>
            <person name="Hiwatashi Y."/>
            <person name="Ishikawa M."/>
            <person name="Iwata M."/>
            <person name="Karol K.G."/>
            <person name="Koehler B."/>
            <person name="Kolukisaoglu U."/>
            <person name="Kubo M."/>
            <person name="Kurata T."/>
            <person name="Lalonde S."/>
            <person name="Li K."/>
            <person name="Li Y."/>
            <person name="Litt A."/>
            <person name="Lyons E."/>
            <person name="Manning G."/>
            <person name="Maruyama T."/>
            <person name="Michael T.P."/>
            <person name="Mikami K."/>
            <person name="Miyazaki S."/>
            <person name="Morinaga S."/>
            <person name="Murata T."/>
            <person name="Mueller-Roeber B."/>
            <person name="Nelson D.R."/>
            <person name="Obara M."/>
            <person name="Oguri Y."/>
            <person name="Olmstead R.G."/>
            <person name="Onodera N."/>
            <person name="Petersen B.L."/>
            <person name="Pils B."/>
            <person name="Prigge M."/>
            <person name="Rensing S.A."/>
            <person name="Riano-Pachon D.M."/>
            <person name="Roberts A.W."/>
            <person name="Sato Y."/>
            <person name="Scheller H.V."/>
            <person name="Schulz B."/>
            <person name="Schulz C."/>
            <person name="Shakirov E.V."/>
            <person name="Shibagaki N."/>
            <person name="Shinohara N."/>
            <person name="Shippen D.E."/>
            <person name="Soerensen I."/>
            <person name="Sotooka R."/>
            <person name="Sugimoto N."/>
            <person name="Sugita M."/>
            <person name="Sumikawa N."/>
            <person name="Tanurdzic M."/>
            <person name="Theissen G."/>
            <person name="Ulvskov P."/>
            <person name="Wakazuki S."/>
            <person name="Weng J.K."/>
            <person name="Willats W.W."/>
            <person name="Wipf D."/>
            <person name="Wolf P.G."/>
            <person name="Yang L."/>
            <person name="Zimmer A.D."/>
            <person name="Zhu Q."/>
            <person name="Mitros T."/>
            <person name="Hellsten U."/>
            <person name="Loque D."/>
            <person name="Otillar R."/>
            <person name="Salamov A."/>
            <person name="Schmutz J."/>
            <person name="Shapiro H."/>
            <person name="Lindquist E."/>
            <person name="Lucas S."/>
            <person name="Rokhsar D."/>
            <person name="Grigoriev I.V."/>
        </authorList>
    </citation>
    <scope>NUCLEOTIDE SEQUENCE [LARGE SCALE GENOMIC DNA]</scope>
</reference>
<keyword evidence="1" id="KW-0813">Transport</keyword>
<organism evidence="4">
    <name type="scientific">Selaginella moellendorffii</name>
    <name type="common">Spikemoss</name>
    <dbReference type="NCBI Taxonomy" id="88036"/>
    <lineage>
        <taxon>Eukaryota</taxon>
        <taxon>Viridiplantae</taxon>
        <taxon>Streptophyta</taxon>
        <taxon>Embryophyta</taxon>
        <taxon>Tracheophyta</taxon>
        <taxon>Lycopodiopsida</taxon>
        <taxon>Selaginellales</taxon>
        <taxon>Selaginellaceae</taxon>
        <taxon>Selaginella</taxon>
    </lineage>
</organism>
<dbReference type="CDD" id="cd07521">
    <property type="entry name" value="HAD_FCP1-like"/>
    <property type="match status" value="1"/>
</dbReference>
<comment type="subunit">
    <text evidence="1">Component of the TIM23 complex.</text>
</comment>
<keyword evidence="4" id="KW-1185">Reference proteome</keyword>
<dbReference type="eggNOG" id="KOG1605">
    <property type="taxonomic scope" value="Eukaryota"/>
</dbReference>
<keyword evidence="1" id="KW-0496">Mitochondrion</keyword>
<dbReference type="InterPro" id="IPR004274">
    <property type="entry name" value="FCP1_dom"/>
</dbReference>
<dbReference type="GO" id="GO:0004721">
    <property type="term" value="F:phosphoprotein phosphatase activity"/>
    <property type="evidence" value="ECO:0000318"/>
    <property type="project" value="GO_Central"/>
</dbReference>
<dbReference type="GO" id="GO:0005744">
    <property type="term" value="C:TIM23 mitochondrial import inner membrane translocase complex"/>
    <property type="evidence" value="ECO:0007669"/>
    <property type="project" value="UniProtKB-UniRule"/>
</dbReference>
<feature type="non-terminal residue" evidence="3">
    <location>
        <position position="1"/>
    </location>
</feature>
<protein>
    <recommendedName>
        <fullName evidence="1">Mitochondrial import inner membrane translocase subunit TIM50</fullName>
    </recommendedName>
</protein>
<dbReference type="Gramene" id="EFJ17027">
    <property type="protein sequence ID" value="EFJ17027"/>
    <property type="gene ID" value="SELMODRAFT_58587"/>
</dbReference>
<dbReference type="Proteomes" id="UP000001514">
    <property type="component" value="Unassembled WGS sequence"/>
</dbReference>
<dbReference type="EMBL" id="GL377616">
    <property type="protein sequence ID" value="EFJ17027.1"/>
    <property type="molecule type" value="Genomic_DNA"/>
</dbReference>
<dbReference type="InterPro" id="IPR023214">
    <property type="entry name" value="HAD_sf"/>
</dbReference>
<name>D8SES1_SELML</name>
<dbReference type="PANTHER" id="PTHR12210">
    <property type="entry name" value="DULLARD PROTEIN PHOSPHATASE"/>
    <property type="match status" value="1"/>
</dbReference>
<dbReference type="Gene3D" id="3.40.50.1000">
    <property type="entry name" value="HAD superfamily/HAD-like"/>
    <property type="match status" value="1"/>
</dbReference>
<evidence type="ECO:0000256" key="1">
    <source>
        <dbReference type="RuleBase" id="RU365079"/>
    </source>
</evidence>
<feature type="domain" description="FCP1 homology" evidence="2">
    <location>
        <begin position="1"/>
        <end position="116"/>
    </location>
</feature>
<evidence type="ECO:0000313" key="3">
    <source>
        <dbReference type="EMBL" id="EFJ17027.1"/>
    </source>
</evidence>
<sequence>VQRPGLEEFLDQMSALYEIVLFTAGPQALAEQWVTAIDKGRFAFILYGNSCVSPKVGVNHKILKDLGRDMARVVVVDDTPSTYKYNQENALPITPFYRGDDTDQELLALIPFLASIAHSEDLR</sequence>
<dbReference type="SUPFAM" id="SSF56784">
    <property type="entry name" value="HAD-like"/>
    <property type="match status" value="1"/>
</dbReference>
<dbReference type="GO" id="GO:0015031">
    <property type="term" value="P:protein transport"/>
    <property type="evidence" value="ECO:0007669"/>
    <property type="project" value="UniProtKB-KW"/>
</dbReference>
<comment type="subcellular location">
    <subcellularLocation>
        <location evidence="1">Mitochondrion inner membrane</location>
        <topology evidence="1">Single-pass membrane protein</topology>
    </subcellularLocation>
</comment>
<gene>
    <name evidence="3" type="ORF">SELMODRAFT_58587</name>
</gene>
<dbReference type="KEGG" id="smo:SELMODRAFT_58587"/>
<dbReference type="HOGENOM" id="CLU_020262_4_5_1"/>
<dbReference type="InParanoid" id="D8SES1"/>
<dbReference type="InterPro" id="IPR036412">
    <property type="entry name" value="HAD-like_sf"/>
</dbReference>
<evidence type="ECO:0000259" key="2">
    <source>
        <dbReference type="PROSITE" id="PS50969"/>
    </source>
</evidence>
<dbReference type="InterPro" id="IPR050365">
    <property type="entry name" value="TIM50"/>
</dbReference>
<dbReference type="SMART" id="SM00577">
    <property type="entry name" value="CPDc"/>
    <property type="match status" value="1"/>
</dbReference>
<keyword evidence="1" id="KW-0809">Transit peptide</keyword>
<feature type="non-terminal residue" evidence="3">
    <location>
        <position position="123"/>
    </location>
</feature>
<dbReference type="Pfam" id="PF03031">
    <property type="entry name" value="NIF"/>
    <property type="match status" value="1"/>
</dbReference>
<proteinExistence type="inferred from homology"/>
<keyword evidence="1" id="KW-0811">Translocation</keyword>
<dbReference type="OrthoDB" id="1722455at2759"/>
<comment type="function">
    <text evidence="1">Essential component of the TIM23 complex, a complex that mediates the translocation of transit peptide-containing proteins across the mitochondrial inner membrane.</text>
</comment>